<keyword evidence="1" id="KW-0378">Hydrolase</keyword>
<reference evidence="1 2" key="1">
    <citation type="submission" date="2012-10" db="EMBL/GenBank/DDBJ databases">
        <title>Draft Genome Sequence of Paenibacillus popilliae ATCC 14706T.</title>
        <authorList>
            <person name="Iiyama K."/>
            <person name="Mori K."/>
            <person name="Mon H."/>
            <person name="Chieda Y."/>
            <person name="Lee J.M."/>
            <person name="Kusakabe T."/>
            <person name="Tashiro K."/>
            <person name="Asano S."/>
            <person name="Yasunaga-Aoki C."/>
            <person name="Shimizu S."/>
        </authorList>
    </citation>
    <scope>NUCLEOTIDE SEQUENCE [LARGE SCALE GENOMIC DNA]</scope>
    <source>
        <strain evidence="1 2">ATCC 14706</strain>
    </source>
</reference>
<evidence type="ECO:0000313" key="1">
    <source>
        <dbReference type="EMBL" id="GAC42780.1"/>
    </source>
</evidence>
<accession>M9LIB6</accession>
<keyword evidence="1" id="KW-0121">Carboxypeptidase</keyword>
<organism evidence="1 2">
    <name type="scientific">Paenibacillus popilliae ATCC 14706</name>
    <dbReference type="NCBI Taxonomy" id="1212764"/>
    <lineage>
        <taxon>Bacteria</taxon>
        <taxon>Bacillati</taxon>
        <taxon>Bacillota</taxon>
        <taxon>Bacilli</taxon>
        <taxon>Bacillales</taxon>
        <taxon>Paenibacillaceae</taxon>
        <taxon>Paenibacillus</taxon>
    </lineage>
</organism>
<keyword evidence="2" id="KW-1185">Reference proteome</keyword>
<comment type="caution">
    <text evidence="1">The sequence shown here is derived from an EMBL/GenBank/DDBJ whole genome shotgun (WGS) entry which is preliminary data.</text>
</comment>
<protein>
    <submittedName>
        <fullName evidence="1">Membrane carboxypeptidase</fullName>
    </submittedName>
</protein>
<evidence type="ECO:0000313" key="2">
    <source>
        <dbReference type="Proteomes" id="UP000029453"/>
    </source>
</evidence>
<dbReference type="GO" id="GO:0004180">
    <property type="term" value="F:carboxypeptidase activity"/>
    <property type="evidence" value="ECO:0007669"/>
    <property type="project" value="UniProtKB-KW"/>
</dbReference>
<name>M9LIB6_PAEPP</name>
<proteinExistence type="predicted"/>
<keyword evidence="1" id="KW-0645">Protease</keyword>
<dbReference type="AlphaFoldDB" id="M9LIB6"/>
<gene>
    <name evidence="1" type="ORF">PPOP_2140</name>
</gene>
<sequence length="58" mass="6493">MNPSRLKGTFSARVVHVLETKALRGRGTEKDPFRVVTQYWDLDGNLLAESEGPHEPDA</sequence>
<dbReference type="Proteomes" id="UP000029453">
    <property type="component" value="Unassembled WGS sequence"/>
</dbReference>
<dbReference type="EMBL" id="BALG01000133">
    <property type="protein sequence ID" value="GAC42780.1"/>
    <property type="molecule type" value="Genomic_DNA"/>
</dbReference>